<dbReference type="Proteomes" id="UP001055879">
    <property type="component" value="Linkage Group LG02"/>
</dbReference>
<comment type="caution">
    <text evidence="1">The sequence shown here is derived from an EMBL/GenBank/DDBJ whole genome shotgun (WGS) entry which is preliminary data.</text>
</comment>
<evidence type="ECO:0000313" key="1">
    <source>
        <dbReference type="EMBL" id="KAI3757690.1"/>
    </source>
</evidence>
<organism evidence="1 2">
    <name type="scientific">Arctium lappa</name>
    <name type="common">Greater burdock</name>
    <name type="synonym">Lappa major</name>
    <dbReference type="NCBI Taxonomy" id="4217"/>
    <lineage>
        <taxon>Eukaryota</taxon>
        <taxon>Viridiplantae</taxon>
        <taxon>Streptophyta</taxon>
        <taxon>Embryophyta</taxon>
        <taxon>Tracheophyta</taxon>
        <taxon>Spermatophyta</taxon>
        <taxon>Magnoliopsida</taxon>
        <taxon>eudicotyledons</taxon>
        <taxon>Gunneridae</taxon>
        <taxon>Pentapetalae</taxon>
        <taxon>asterids</taxon>
        <taxon>campanulids</taxon>
        <taxon>Asterales</taxon>
        <taxon>Asteraceae</taxon>
        <taxon>Carduoideae</taxon>
        <taxon>Cardueae</taxon>
        <taxon>Arctiinae</taxon>
        <taxon>Arctium</taxon>
    </lineage>
</organism>
<gene>
    <name evidence="1" type="ORF">L6452_05233</name>
</gene>
<sequence length="70" mass="7953">MCNDEKNKGWDAGDGVLVRVKVRKSTMELLCVSSNINTYNSPSLLSLSIYTYKYLYIILLSLLYTQTHSS</sequence>
<protein>
    <submittedName>
        <fullName evidence="1">Uncharacterized protein</fullName>
    </submittedName>
</protein>
<dbReference type="EMBL" id="CM042048">
    <property type="protein sequence ID" value="KAI3757690.1"/>
    <property type="molecule type" value="Genomic_DNA"/>
</dbReference>
<keyword evidence="2" id="KW-1185">Reference proteome</keyword>
<accession>A0ACB9EG49</accession>
<proteinExistence type="predicted"/>
<reference evidence="2" key="1">
    <citation type="journal article" date="2022" name="Mol. Ecol. Resour.">
        <title>The genomes of chicory, endive, great burdock and yacon provide insights into Asteraceae palaeo-polyploidization history and plant inulin production.</title>
        <authorList>
            <person name="Fan W."/>
            <person name="Wang S."/>
            <person name="Wang H."/>
            <person name="Wang A."/>
            <person name="Jiang F."/>
            <person name="Liu H."/>
            <person name="Zhao H."/>
            <person name="Xu D."/>
            <person name="Zhang Y."/>
        </authorList>
    </citation>
    <scope>NUCLEOTIDE SEQUENCE [LARGE SCALE GENOMIC DNA]</scope>
    <source>
        <strain evidence="2">cv. Niubang</strain>
    </source>
</reference>
<evidence type="ECO:0000313" key="2">
    <source>
        <dbReference type="Proteomes" id="UP001055879"/>
    </source>
</evidence>
<name>A0ACB9EG49_ARCLA</name>
<reference evidence="1 2" key="2">
    <citation type="journal article" date="2022" name="Mol. Ecol. Resour.">
        <title>The genomes of chicory, endive, great burdock and yacon provide insights into Asteraceae paleo-polyploidization history and plant inulin production.</title>
        <authorList>
            <person name="Fan W."/>
            <person name="Wang S."/>
            <person name="Wang H."/>
            <person name="Wang A."/>
            <person name="Jiang F."/>
            <person name="Liu H."/>
            <person name="Zhao H."/>
            <person name="Xu D."/>
            <person name="Zhang Y."/>
        </authorList>
    </citation>
    <scope>NUCLEOTIDE SEQUENCE [LARGE SCALE GENOMIC DNA]</scope>
    <source>
        <strain evidence="2">cv. Niubang</strain>
    </source>
</reference>